<accession>A0A8C5FRQ2</accession>
<evidence type="ECO:0000256" key="2">
    <source>
        <dbReference type="ARBA" id="ARBA00023180"/>
    </source>
</evidence>
<dbReference type="AlphaFoldDB" id="A0A8C5FRQ2"/>
<organism evidence="4 5">
    <name type="scientific">Gadus morhua</name>
    <name type="common">Atlantic cod</name>
    <dbReference type="NCBI Taxonomy" id="8049"/>
    <lineage>
        <taxon>Eukaryota</taxon>
        <taxon>Metazoa</taxon>
        <taxon>Chordata</taxon>
        <taxon>Craniata</taxon>
        <taxon>Vertebrata</taxon>
        <taxon>Euteleostomi</taxon>
        <taxon>Actinopterygii</taxon>
        <taxon>Neopterygii</taxon>
        <taxon>Teleostei</taxon>
        <taxon>Neoteleostei</taxon>
        <taxon>Acanthomorphata</taxon>
        <taxon>Zeiogadaria</taxon>
        <taxon>Gadariae</taxon>
        <taxon>Gadiformes</taxon>
        <taxon>Gadoidei</taxon>
        <taxon>Gadidae</taxon>
        <taxon>Gadus</taxon>
    </lineage>
</organism>
<protein>
    <recommendedName>
        <fullName evidence="3">Ig-like domain-containing protein</fullName>
    </recommendedName>
</protein>
<dbReference type="Gene3D" id="2.60.40.10">
    <property type="entry name" value="Immunoglobulins"/>
    <property type="match status" value="1"/>
</dbReference>
<dbReference type="Ensembl" id="ENSGMOT00000070943.1">
    <property type="protein sequence ID" value="ENSGMOP00000056565.1"/>
    <property type="gene ID" value="ENSGMOG00000025278.1"/>
</dbReference>
<dbReference type="GeneTree" id="ENSGT00530000069282"/>
<evidence type="ECO:0000256" key="1">
    <source>
        <dbReference type="ARBA" id="ARBA00022729"/>
    </source>
</evidence>
<reference evidence="4" key="1">
    <citation type="submission" date="2025-08" db="UniProtKB">
        <authorList>
            <consortium name="Ensembl"/>
        </authorList>
    </citation>
    <scope>IDENTIFICATION</scope>
</reference>
<keyword evidence="2" id="KW-0325">Glycoprotein</keyword>
<name>A0A8C5FRQ2_GADMO</name>
<dbReference type="InterPro" id="IPR013783">
    <property type="entry name" value="Ig-like_fold"/>
</dbReference>
<evidence type="ECO:0000259" key="3">
    <source>
        <dbReference type="PROSITE" id="PS50835"/>
    </source>
</evidence>
<evidence type="ECO:0000313" key="5">
    <source>
        <dbReference type="Proteomes" id="UP000694546"/>
    </source>
</evidence>
<keyword evidence="5" id="KW-1185">Reference proteome</keyword>
<dbReference type="Pfam" id="PF17736">
    <property type="entry name" value="Ig_C17orf99"/>
    <property type="match status" value="1"/>
</dbReference>
<dbReference type="SUPFAM" id="SSF48726">
    <property type="entry name" value="Immunoglobulin"/>
    <property type="match status" value="1"/>
</dbReference>
<dbReference type="InterPro" id="IPR036179">
    <property type="entry name" value="Ig-like_dom_sf"/>
</dbReference>
<dbReference type="OMA" id="AGNHVSY"/>
<dbReference type="CDD" id="cd00096">
    <property type="entry name" value="Ig"/>
    <property type="match status" value="1"/>
</dbReference>
<evidence type="ECO:0000313" key="4">
    <source>
        <dbReference type="Ensembl" id="ENSGMOP00000056565.1"/>
    </source>
</evidence>
<dbReference type="InterPro" id="IPR040878">
    <property type="entry name" value="IL-40-like_Ig"/>
</dbReference>
<dbReference type="PROSITE" id="PS50835">
    <property type="entry name" value="IG_LIKE"/>
    <property type="match status" value="1"/>
</dbReference>
<dbReference type="InterPro" id="IPR007110">
    <property type="entry name" value="Ig-like_dom"/>
</dbReference>
<proteinExistence type="predicted"/>
<keyword evidence="1" id="KW-0732">Signal</keyword>
<feature type="domain" description="Ig-like" evidence="3">
    <location>
        <begin position="266"/>
        <end position="359"/>
    </location>
</feature>
<reference evidence="4" key="2">
    <citation type="submission" date="2025-09" db="UniProtKB">
        <authorList>
            <consortium name="Ensembl"/>
        </authorList>
    </citation>
    <scope>IDENTIFICATION</scope>
</reference>
<sequence>LYGPDVALDGHVVEFGCRVLRPPGEPLLLQLFRALAFYTSLDGSPAVFPMVVRRASHEGNLECVASVQNNSRIQPSVSPPHRLKVLVPVGGATLAIRSREEEFFEGERLVLSCNVTSGNYVSYSWLLDDQPPPGPTPQPGPLYRYKLGIGRHSQKTVWEHLWDLLPSELASRPDLSYAVEKQNQTFSARVTCLSSRGTPPITFSLLGGAVLLARQTSEQGPSASFSVPLVPDAPPRRLRCRAENGGRVADGTETAVHVGQSPVGGPVTLTYEYITAEDFSVTAVTFFCRVAKGSHPRFQWFLNGTLLGPDAPAFYTLLQPSARQSVLLLPVDRRSSGTYHCRVSDLYDNTTGVPSGKLYLDREDSFGCRGALQTCPLHPIECYSLTWSLPQWLTSSLTNPNVSTMVPPPHL</sequence>
<dbReference type="Proteomes" id="UP000694546">
    <property type="component" value="Chromosome 3"/>
</dbReference>